<dbReference type="PANTHER" id="PTHR47203:SF1">
    <property type="entry name" value="HYPOTHETICAL BASE EXCISION DNA REPAIR PROTEIN (EUROFUNG)"/>
    <property type="match status" value="1"/>
</dbReference>
<evidence type="ECO:0000256" key="1">
    <source>
        <dbReference type="SAM" id="MobiDB-lite"/>
    </source>
</evidence>
<dbReference type="EMBL" id="KL660190">
    <property type="protein sequence ID" value="KFA67526.1"/>
    <property type="molecule type" value="Genomic_DNA"/>
</dbReference>
<evidence type="ECO:0008006" key="4">
    <source>
        <dbReference type="Google" id="ProtNLM"/>
    </source>
</evidence>
<dbReference type="InParanoid" id="A0A084QU91"/>
<dbReference type="HOGENOM" id="CLU_1215483_0_0_1"/>
<feature type="region of interest" description="Disordered" evidence="1">
    <location>
        <begin position="24"/>
        <end position="81"/>
    </location>
</feature>
<evidence type="ECO:0000313" key="2">
    <source>
        <dbReference type="EMBL" id="KFA67526.1"/>
    </source>
</evidence>
<name>A0A084QU91_STAC4</name>
<dbReference type="Proteomes" id="UP000028524">
    <property type="component" value="Unassembled WGS sequence"/>
</dbReference>
<dbReference type="PANTHER" id="PTHR47203">
    <property type="match status" value="1"/>
</dbReference>
<gene>
    <name evidence="2" type="ORF">S40285_07997</name>
</gene>
<dbReference type="AlphaFoldDB" id="A0A084QU91"/>
<dbReference type="OMA" id="KWKSWSA"/>
<evidence type="ECO:0000313" key="3">
    <source>
        <dbReference type="Proteomes" id="UP000028524"/>
    </source>
</evidence>
<keyword evidence="3" id="KW-1185">Reference proteome</keyword>
<dbReference type="GO" id="GO:0006281">
    <property type="term" value="P:DNA repair"/>
    <property type="evidence" value="ECO:0007669"/>
    <property type="project" value="InterPro"/>
</dbReference>
<dbReference type="InterPro" id="IPR011257">
    <property type="entry name" value="DNA_glycosylase"/>
</dbReference>
<proteinExistence type="predicted"/>
<sequence>MDVSSPVRRSTRIASLSSAPRLVGQIRAVHGPKSSSTTAKVAKKNASNLSAKQHSPRPTLVRPRSESSDIGERERDDQLARKKWTSWSAHAESSPFPDFKHPTKFECEETFRILHQMHSDAVEEEFKDPNVPDIIPHVLDAIIIAILSQATSWSNSKRAMDSMKKTYGSIFAYDAIQHGGEEKLQNTLRCGGLHVRKSKIIMTVLEEVQGRHGCWDLDHLFKLNDKKQ</sequence>
<dbReference type="GO" id="GO:0003824">
    <property type="term" value="F:catalytic activity"/>
    <property type="evidence" value="ECO:0007669"/>
    <property type="project" value="InterPro"/>
</dbReference>
<accession>A0A084QU91</accession>
<feature type="compositionally biased region" description="Basic and acidic residues" evidence="1">
    <location>
        <begin position="63"/>
        <end position="80"/>
    </location>
</feature>
<dbReference type="OrthoDB" id="5607at2759"/>
<reference evidence="2 3" key="1">
    <citation type="journal article" date="2014" name="BMC Genomics">
        <title>Comparative genome sequencing reveals chemotype-specific gene clusters in the toxigenic black mold Stachybotrys.</title>
        <authorList>
            <person name="Semeiks J."/>
            <person name="Borek D."/>
            <person name="Otwinowski Z."/>
            <person name="Grishin N.V."/>
        </authorList>
    </citation>
    <scope>NUCLEOTIDE SEQUENCE [LARGE SCALE GENOMIC DNA]</scope>
    <source>
        <strain evidence="2 3">IBT 40285</strain>
    </source>
</reference>
<dbReference type="Gene3D" id="1.10.340.30">
    <property type="entry name" value="Hypothetical protein, domain 2"/>
    <property type="match status" value="1"/>
</dbReference>
<organism evidence="2 3">
    <name type="scientific">Stachybotrys chlorohalonatus (strain IBT 40285)</name>
    <dbReference type="NCBI Taxonomy" id="1283841"/>
    <lineage>
        <taxon>Eukaryota</taxon>
        <taxon>Fungi</taxon>
        <taxon>Dikarya</taxon>
        <taxon>Ascomycota</taxon>
        <taxon>Pezizomycotina</taxon>
        <taxon>Sordariomycetes</taxon>
        <taxon>Hypocreomycetidae</taxon>
        <taxon>Hypocreales</taxon>
        <taxon>Stachybotryaceae</taxon>
        <taxon>Stachybotrys</taxon>
    </lineage>
</organism>
<dbReference type="SUPFAM" id="SSF48150">
    <property type="entry name" value="DNA-glycosylase"/>
    <property type="match status" value="1"/>
</dbReference>
<protein>
    <recommendedName>
        <fullName evidence="4">HhH-GPD domain-containing protein</fullName>
    </recommendedName>
</protein>
<feature type="compositionally biased region" description="Low complexity" evidence="1">
    <location>
        <begin position="33"/>
        <end position="48"/>
    </location>
</feature>